<dbReference type="GO" id="GO:0005525">
    <property type="term" value="F:GTP binding"/>
    <property type="evidence" value="ECO:0007669"/>
    <property type="project" value="UniProtKB-KW"/>
</dbReference>
<dbReference type="OrthoDB" id="5839at2759"/>
<keyword evidence="8" id="KW-1185">Reference proteome</keyword>
<dbReference type="PANTHER" id="PTHR21231:SF7">
    <property type="entry name" value="GPN-LOOP GTPASE 3"/>
    <property type="match status" value="1"/>
</dbReference>
<evidence type="ECO:0000256" key="6">
    <source>
        <dbReference type="RuleBase" id="RU365059"/>
    </source>
</evidence>
<proteinExistence type="inferred from homology"/>
<evidence type="ECO:0000256" key="3">
    <source>
        <dbReference type="ARBA" id="ARBA00022741"/>
    </source>
</evidence>
<evidence type="ECO:0000256" key="5">
    <source>
        <dbReference type="ARBA" id="ARBA00023134"/>
    </source>
</evidence>
<dbReference type="InterPro" id="IPR027417">
    <property type="entry name" value="P-loop_NTPase"/>
</dbReference>
<dbReference type="AlphaFoldDB" id="A0A9C7Q6P9"/>
<evidence type="ECO:0000256" key="2">
    <source>
        <dbReference type="ARBA" id="ARBA00014587"/>
    </source>
</evidence>
<dbReference type="SUPFAM" id="SSF52540">
    <property type="entry name" value="P-loop containing nucleoside triphosphate hydrolases"/>
    <property type="match status" value="1"/>
</dbReference>
<comment type="subunit">
    <text evidence="6">Binds to RNA polymerase II (RNAPII).</text>
</comment>
<organism evidence="7 8">
    <name type="scientific">Galdieria partita</name>
    <dbReference type="NCBI Taxonomy" id="83374"/>
    <lineage>
        <taxon>Eukaryota</taxon>
        <taxon>Rhodophyta</taxon>
        <taxon>Bangiophyceae</taxon>
        <taxon>Galdieriales</taxon>
        <taxon>Galdieriaceae</taxon>
        <taxon>Galdieria</taxon>
    </lineage>
</organism>
<dbReference type="GO" id="GO:0003924">
    <property type="term" value="F:GTPase activity"/>
    <property type="evidence" value="ECO:0007669"/>
    <property type="project" value="TreeGrafter"/>
</dbReference>
<reference evidence="7" key="2">
    <citation type="submission" date="2022-01" db="EMBL/GenBank/DDBJ databases">
        <authorList>
            <person name="Hirooka S."/>
            <person name="Miyagishima S.Y."/>
        </authorList>
    </citation>
    <scope>NUCLEOTIDE SEQUENCE</scope>
    <source>
        <strain evidence="7">NBRC 102759</strain>
    </source>
</reference>
<keyword evidence="3 6" id="KW-0547">Nucleotide-binding</keyword>
<dbReference type="Proteomes" id="UP001061958">
    <property type="component" value="Unassembled WGS sequence"/>
</dbReference>
<evidence type="ECO:0000313" key="7">
    <source>
        <dbReference type="EMBL" id="GJQ15672.1"/>
    </source>
</evidence>
<reference evidence="7" key="1">
    <citation type="journal article" date="2022" name="Proc. Natl. Acad. Sci. U.S.A.">
        <title>Life cycle and functional genomics of the unicellular red alga Galdieria for elucidating algal and plant evolution and industrial use.</title>
        <authorList>
            <person name="Hirooka S."/>
            <person name="Itabashi T."/>
            <person name="Ichinose T.M."/>
            <person name="Onuma R."/>
            <person name="Fujiwara T."/>
            <person name="Yamashita S."/>
            <person name="Jong L.W."/>
            <person name="Tomita R."/>
            <person name="Iwane A.H."/>
            <person name="Miyagishima S.Y."/>
        </authorList>
    </citation>
    <scope>NUCLEOTIDE SEQUENCE</scope>
    <source>
        <strain evidence="7">NBRC 102759</strain>
    </source>
</reference>
<dbReference type="PANTHER" id="PTHR21231">
    <property type="entry name" value="XPA-BINDING PROTEIN 1-RELATED"/>
    <property type="match status" value="1"/>
</dbReference>
<dbReference type="InterPro" id="IPR004130">
    <property type="entry name" value="Gpn"/>
</dbReference>
<dbReference type="InterPro" id="IPR030228">
    <property type="entry name" value="Gpn3"/>
</dbReference>
<keyword evidence="4 6" id="KW-0378">Hydrolase</keyword>
<protein>
    <recommendedName>
        <fullName evidence="2 6">GPN-loop GTPase 3</fullName>
    </recommendedName>
</protein>
<accession>A0A9C7Q6P9</accession>
<sequence>MLFGQVVMGPAGCGKSTYCFSLQQRALDSARNILIINLDPAAESYSYSAYADIRELISVEQVEEELTLGPNGALVYCMEYLLENFEWLEEILCGLLENDYVIFDCPGQIELYTHYSFMKDFTIALKQLGFQLCGVYLLDAQVLSDANKYLGGCLSALSTMLQLEIPHVNILSKMDLVKSDTSDKVVEEEEEEEEEEEDNFICPDMTQLLEALCVTAPKMFYRLNQALSQLIEDYSLTQFIPLNIQEPDCISFVFSQIDQAIQYGEDAEVRDNDILP</sequence>
<evidence type="ECO:0000256" key="4">
    <source>
        <dbReference type="ARBA" id="ARBA00022801"/>
    </source>
</evidence>
<dbReference type="CDD" id="cd17872">
    <property type="entry name" value="GPN3"/>
    <property type="match status" value="1"/>
</dbReference>
<keyword evidence="5 6" id="KW-0342">GTP-binding</keyword>
<dbReference type="Pfam" id="PF03029">
    <property type="entry name" value="ATP_bind_1"/>
    <property type="match status" value="1"/>
</dbReference>
<comment type="caution">
    <text evidence="7">The sequence shown here is derived from an EMBL/GenBank/DDBJ whole genome shotgun (WGS) entry which is preliminary data.</text>
</comment>
<evidence type="ECO:0000256" key="1">
    <source>
        <dbReference type="ARBA" id="ARBA00005290"/>
    </source>
</evidence>
<comment type="function">
    <text evidence="6">Small GTPase required for proper nuclear import of RNA polymerase II and III (RNAPII and RNAPIII). May act at an RNAP assembly step prior to nuclear import.</text>
</comment>
<dbReference type="Gene3D" id="3.40.50.300">
    <property type="entry name" value="P-loop containing nucleotide triphosphate hydrolases"/>
    <property type="match status" value="1"/>
</dbReference>
<dbReference type="EMBL" id="BQMJ01000072">
    <property type="protein sequence ID" value="GJQ15672.1"/>
    <property type="molecule type" value="Genomic_DNA"/>
</dbReference>
<name>A0A9C7Q6P9_9RHOD</name>
<evidence type="ECO:0000313" key="8">
    <source>
        <dbReference type="Proteomes" id="UP001061958"/>
    </source>
</evidence>
<comment type="similarity">
    <text evidence="1 6">Belongs to the GPN-loop GTPase family.</text>
</comment>
<gene>
    <name evidence="7" type="ORF">GpartN1_g7463.t1</name>
</gene>